<dbReference type="InterPro" id="IPR007712">
    <property type="entry name" value="RelE/ParE_toxin"/>
</dbReference>
<dbReference type="RefSeq" id="WP_133321516.1">
    <property type="nucleotide sequence ID" value="NZ_SMTF01000004.1"/>
</dbReference>
<evidence type="ECO:0000313" key="3">
    <source>
        <dbReference type="EMBL" id="TDK25064.1"/>
    </source>
</evidence>
<dbReference type="PANTHER" id="PTHR35601">
    <property type="entry name" value="TOXIN RELE"/>
    <property type="match status" value="1"/>
</dbReference>
<dbReference type="Gene3D" id="3.30.2310.20">
    <property type="entry name" value="RelE-like"/>
    <property type="match status" value="1"/>
</dbReference>
<sequence>MTYELAFVESALKEWRKLAAPLREQFKAKLRERLVRPHVPSARLHGLPDCYKIKLRAAGYRLVYQVDDKIVLVTVIAVGKRSKSDVYRAAEGRAKR</sequence>
<dbReference type="AlphaFoldDB" id="A0A4R5TVF3"/>
<dbReference type="PANTHER" id="PTHR35601:SF1">
    <property type="entry name" value="TOXIN RELE"/>
    <property type="match status" value="1"/>
</dbReference>
<evidence type="ECO:0000256" key="1">
    <source>
        <dbReference type="ARBA" id="ARBA00006226"/>
    </source>
</evidence>
<dbReference type="EMBL" id="SMTF01000004">
    <property type="protein sequence ID" value="TDK25064.1"/>
    <property type="molecule type" value="Genomic_DNA"/>
</dbReference>
<dbReference type="Pfam" id="PF05016">
    <property type="entry name" value="ParE_toxin"/>
    <property type="match status" value="1"/>
</dbReference>
<keyword evidence="2" id="KW-1277">Toxin-antitoxin system</keyword>
<protein>
    <submittedName>
        <fullName evidence="3">Type II toxin-antitoxin system RelE/ParE family toxin</fullName>
    </submittedName>
</protein>
<keyword evidence="4" id="KW-1185">Reference proteome</keyword>
<dbReference type="OrthoDB" id="9801234at2"/>
<comment type="caution">
    <text evidence="3">The sequence shown here is derived from an EMBL/GenBank/DDBJ whole genome shotgun (WGS) entry which is preliminary data.</text>
</comment>
<dbReference type="SUPFAM" id="SSF143011">
    <property type="entry name" value="RelE-like"/>
    <property type="match status" value="1"/>
</dbReference>
<organism evidence="3 4">
    <name type="scientific">Luteimonas aestuarii</name>
    <dbReference type="NCBI Taxonomy" id="453837"/>
    <lineage>
        <taxon>Bacteria</taxon>
        <taxon>Pseudomonadati</taxon>
        <taxon>Pseudomonadota</taxon>
        <taxon>Gammaproteobacteria</taxon>
        <taxon>Lysobacterales</taxon>
        <taxon>Lysobacteraceae</taxon>
        <taxon>Luteimonas</taxon>
    </lineage>
</organism>
<evidence type="ECO:0000313" key="4">
    <source>
        <dbReference type="Proteomes" id="UP000294796"/>
    </source>
</evidence>
<evidence type="ECO:0000256" key="2">
    <source>
        <dbReference type="ARBA" id="ARBA00022649"/>
    </source>
</evidence>
<name>A0A4R5TVF3_9GAMM</name>
<comment type="similarity">
    <text evidence="1">Belongs to the RelE toxin family.</text>
</comment>
<dbReference type="InterPro" id="IPR035093">
    <property type="entry name" value="RelE/ParE_toxin_dom_sf"/>
</dbReference>
<accession>A0A4R5TVF3</accession>
<dbReference type="Proteomes" id="UP000294796">
    <property type="component" value="Unassembled WGS sequence"/>
</dbReference>
<dbReference type="NCBIfam" id="TIGR02385">
    <property type="entry name" value="RelE_StbE"/>
    <property type="match status" value="1"/>
</dbReference>
<gene>
    <name evidence="3" type="ORF">E2F46_07820</name>
</gene>
<reference evidence="3 4" key="1">
    <citation type="submission" date="2019-03" db="EMBL/GenBank/DDBJ databases">
        <title>Luteimonas zhaokaii sp.nov., isolated from the rectal contents of Plateau pika in Yushu, Qinghai Province, China.</title>
        <authorList>
            <person name="Zhang G."/>
        </authorList>
    </citation>
    <scope>NUCLEOTIDE SEQUENCE [LARGE SCALE GENOMIC DNA]</scope>
    <source>
        <strain evidence="3 4">B9</strain>
    </source>
</reference>
<proteinExistence type="inferred from homology"/>